<evidence type="ECO:0000259" key="5">
    <source>
        <dbReference type="PROSITE" id="PS50089"/>
    </source>
</evidence>
<comment type="caution">
    <text evidence="6">The sequence shown here is derived from an EMBL/GenBank/DDBJ whole genome shotgun (WGS) entry which is preliminary data.</text>
</comment>
<dbReference type="OrthoDB" id="1305878at2759"/>
<evidence type="ECO:0000313" key="6">
    <source>
        <dbReference type="EMBL" id="KMZ73835.1"/>
    </source>
</evidence>
<dbReference type="AlphaFoldDB" id="A0A0K9Q051"/>
<evidence type="ECO:0000313" key="7">
    <source>
        <dbReference type="Proteomes" id="UP000036987"/>
    </source>
</evidence>
<dbReference type="GO" id="GO:0016567">
    <property type="term" value="P:protein ubiquitination"/>
    <property type="evidence" value="ECO:0000318"/>
    <property type="project" value="GO_Central"/>
</dbReference>
<dbReference type="PROSITE" id="PS50089">
    <property type="entry name" value="ZF_RING_2"/>
    <property type="match status" value="1"/>
</dbReference>
<accession>A0A0K9Q051</accession>
<evidence type="ECO:0000256" key="1">
    <source>
        <dbReference type="ARBA" id="ARBA00022723"/>
    </source>
</evidence>
<evidence type="ECO:0000256" key="3">
    <source>
        <dbReference type="ARBA" id="ARBA00022833"/>
    </source>
</evidence>
<dbReference type="InterPro" id="IPR013083">
    <property type="entry name" value="Znf_RING/FYVE/PHD"/>
</dbReference>
<dbReference type="PANTHER" id="PTHR15315:SF89">
    <property type="entry name" value="OS01G0104100 PROTEIN"/>
    <property type="match status" value="1"/>
</dbReference>
<evidence type="ECO:0000256" key="2">
    <source>
        <dbReference type="ARBA" id="ARBA00022771"/>
    </source>
</evidence>
<gene>
    <name evidence="6" type="ORF">ZOSMA_13G00360</name>
</gene>
<reference evidence="7" key="1">
    <citation type="journal article" date="2016" name="Nature">
        <title>The genome of the seagrass Zostera marina reveals angiosperm adaptation to the sea.</title>
        <authorList>
            <person name="Olsen J.L."/>
            <person name="Rouze P."/>
            <person name="Verhelst B."/>
            <person name="Lin Y.-C."/>
            <person name="Bayer T."/>
            <person name="Collen J."/>
            <person name="Dattolo E."/>
            <person name="De Paoli E."/>
            <person name="Dittami S."/>
            <person name="Maumus F."/>
            <person name="Michel G."/>
            <person name="Kersting A."/>
            <person name="Lauritano C."/>
            <person name="Lohaus R."/>
            <person name="Toepel M."/>
            <person name="Tonon T."/>
            <person name="Vanneste K."/>
            <person name="Amirebrahimi M."/>
            <person name="Brakel J."/>
            <person name="Bostroem C."/>
            <person name="Chovatia M."/>
            <person name="Grimwood J."/>
            <person name="Jenkins J.W."/>
            <person name="Jueterbock A."/>
            <person name="Mraz A."/>
            <person name="Stam W.T."/>
            <person name="Tice H."/>
            <person name="Bornberg-Bauer E."/>
            <person name="Green P.J."/>
            <person name="Pearson G.A."/>
            <person name="Procaccini G."/>
            <person name="Duarte C.M."/>
            <person name="Schmutz J."/>
            <person name="Reusch T.B.H."/>
            <person name="Van de Peer Y."/>
        </authorList>
    </citation>
    <scope>NUCLEOTIDE SEQUENCE [LARGE SCALE GENOMIC DNA]</scope>
    <source>
        <strain evidence="7">cv. Finnish</strain>
    </source>
</reference>
<dbReference type="InterPro" id="IPR017907">
    <property type="entry name" value="Znf_RING_CS"/>
</dbReference>
<dbReference type="GO" id="GO:0008270">
    <property type="term" value="F:zinc ion binding"/>
    <property type="evidence" value="ECO:0007669"/>
    <property type="project" value="UniProtKB-KW"/>
</dbReference>
<proteinExistence type="predicted"/>
<dbReference type="GO" id="GO:0005737">
    <property type="term" value="C:cytoplasm"/>
    <property type="evidence" value="ECO:0007669"/>
    <property type="project" value="UniProtKB-ARBA"/>
</dbReference>
<keyword evidence="2 4" id="KW-0863">Zinc-finger</keyword>
<dbReference type="PANTHER" id="PTHR15315">
    <property type="entry name" value="RING FINGER PROTEIN 41, 151"/>
    <property type="match status" value="1"/>
</dbReference>
<dbReference type="InterPro" id="IPR001841">
    <property type="entry name" value="Znf_RING"/>
</dbReference>
<dbReference type="PROSITE" id="PS00518">
    <property type="entry name" value="ZF_RING_1"/>
    <property type="match status" value="1"/>
</dbReference>
<dbReference type="SUPFAM" id="SSF57850">
    <property type="entry name" value="RING/U-box"/>
    <property type="match status" value="1"/>
</dbReference>
<dbReference type="Gene3D" id="1.25.40.10">
    <property type="entry name" value="Tetratricopeptide repeat domain"/>
    <property type="match status" value="1"/>
</dbReference>
<name>A0A0K9Q051_ZOSMR</name>
<dbReference type="OMA" id="GCPMSKE"/>
<dbReference type="Proteomes" id="UP000036987">
    <property type="component" value="Unassembled WGS sequence"/>
</dbReference>
<dbReference type="InterPro" id="IPR019734">
    <property type="entry name" value="TPR_rpt"/>
</dbReference>
<dbReference type="Gene3D" id="3.30.40.10">
    <property type="entry name" value="Zinc/RING finger domain, C3HC4 (zinc finger)"/>
    <property type="match status" value="1"/>
</dbReference>
<keyword evidence="1" id="KW-0479">Metal-binding</keyword>
<dbReference type="EMBL" id="LFYR01000514">
    <property type="protein sequence ID" value="KMZ73835.1"/>
    <property type="molecule type" value="Genomic_DNA"/>
</dbReference>
<sequence>MCFNLLIAGQDNNPNSTIPLSNSGGSDVRVKMSSLCPFSNSANQHDKCPVKHNECQTQTHTNEQSALHDMSTTVPAKCPFGYDSQSFKLGPLSCVICEALLFESSKSMPCSHKYCKFCISRFNDCPICGADIESIEPDVDLQNVVNRFIEGHCRIKRFPNNKDSNDAPDGHKDVVYGDISLERGAFLVQQAMRAFRAQNIESAKSRLSLCADDIRDQVDTLGSTSDLCSQLGAVLGMLGDCCRTKGDSGSAVSYYEESVSFLSKLNAKDLEVVHTLSVSLNKIGDLKYYEGDLQSARSYYVRSLDFRRNATKEYCDASSQILDVATSLAKVADVDRSLGDEKMAVSRFEEAIKCLESLKLKSDEVGLEMRKKTVLEFLNKQLEEK</sequence>
<protein>
    <submittedName>
        <fullName evidence="6">Polycomb complex protein BMI-1</fullName>
    </submittedName>
</protein>
<feature type="domain" description="RING-type" evidence="5">
    <location>
        <begin position="94"/>
        <end position="128"/>
    </location>
</feature>
<dbReference type="SMART" id="SM00184">
    <property type="entry name" value="RING"/>
    <property type="match status" value="1"/>
</dbReference>
<dbReference type="InterPro" id="IPR011990">
    <property type="entry name" value="TPR-like_helical_dom_sf"/>
</dbReference>
<dbReference type="GO" id="GO:0061630">
    <property type="term" value="F:ubiquitin protein ligase activity"/>
    <property type="evidence" value="ECO:0000318"/>
    <property type="project" value="GO_Central"/>
</dbReference>
<keyword evidence="3" id="KW-0862">Zinc</keyword>
<dbReference type="SUPFAM" id="SSF48452">
    <property type="entry name" value="TPR-like"/>
    <property type="match status" value="1"/>
</dbReference>
<organism evidence="6 7">
    <name type="scientific">Zostera marina</name>
    <name type="common">Eelgrass</name>
    <dbReference type="NCBI Taxonomy" id="29655"/>
    <lineage>
        <taxon>Eukaryota</taxon>
        <taxon>Viridiplantae</taxon>
        <taxon>Streptophyta</taxon>
        <taxon>Embryophyta</taxon>
        <taxon>Tracheophyta</taxon>
        <taxon>Spermatophyta</taxon>
        <taxon>Magnoliopsida</taxon>
        <taxon>Liliopsida</taxon>
        <taxon>Zosteraceae</taxon>
        <taxon>Zostera</taxon>
    </lineage>
</organism>
<dbReference type="Pfam" id="PF13181">
    <property type="entry name" value="TPR_8"/>
    <property type="match status" value="1"/>
</dbReference>
<keyword evidence="7" id="KW-1185">Reference proteome</keyword>
<evidence type="ECO:0000256" key="4">
    <source>
        <dbReference type="PROSITE-ProRule" id="PRU00175"/>
    </source>
</evidence>